<dbReference type="AlphaFoldDB" id="A0A9Q9ALT1"/>
<dbReference type="InterPro" id="IPR056024">
    <property type="entry name" value="DUF7605"/>
</dbReference>
<feature type="region of interest" description="Disordered" evidence="2">
    <location>
        <begin position="475"/>
        <end position="517"/>
    </location>
</feature>
<dbReference type="PANTHER" id="PTHR36681:SF3">
    <property type="entry name" value="NUCLEAR GTPASE, GERMINAL CENTER-ASSOCIATED, TANDEM DUPLICATE 3"/>
    <property type="match status" value="1"/>
</dbReference>
<reference evidence="4" key="1">
    <citation type="submission" date="2022-06" db="EMBL/GenBank/DDBJ databases">
        <title>Complete genome sequences of two strains of the flax pathogen Septoria linicola.</title>
        <authorList>
            <person name="Lapalu N."/>
            <person name="Simon A."/>
            <person name="Demenou B."/>
            <person name="Paumier D."/>
            <person name="Guillot M.-P."/>
            <person name="Gout L."/>
            <person name="Valade R."/>
        </authorList>
    </citation>
    <scope>NUCLEOTIDE SEQUENCE</scope>
    <source>
        <strain evidence="4">SE15195</strain>
    </source>
</reference>
<keyword evidence="5" id="KW-1185">Reference proteome</keyword>
<sequence>MALKDRLRELDKLLDALEDEEFDIEAESSAICIAGRNEYSRGAIQQDFSQGIRELDMENAEEENPDDFDPDEEKRDYDEVARSLPVFRVSSRAYQRLCGRMKKDTEVAGFTDIAQTEVPQLQVHCKKLTVKGHDGTGIKLTSQQLDAEKSFLVRKLKELEAHLETVVEETLKDATETLTDQLFAKLDPAVSSAISEALPKAGSWGLPKPDGGLHWSTYRATVRRSGVFAGSGGARDINNELTEPIYRQLATIWEKVFQRRLPNILLSFKKSATNVVKQFHAAVETRSRERGTGATRLNMLTRQLDQYSATCGDLCAVAVNSLNEGQREINREFVPVIAEAMEPAYSSAAEERGTGSVKRMKARVTGHVDVHKTQMFGQASQQVRASLLKLCRTIKENMLGKADEVYLAMQRDYTSAFSGVSVGDIKMSREDRVARREVDQVITAADKHFQDSLDTDLEELKAKFGIGNANDRIAENDHIDQDDFMDDKDFEESDEEVDDDTDLNDESVEGHEDDMES</sequence>
<protein>
    <recommendedName>
        <fullName evidence="3">DUF7605 domain-containing protein</fullName>
    </recommendedName>
</protein>
<name>A0A9Q9ALT1_9PEZI</name>
<accession>A0A9Q9ALT1</accession>
<dbReference type="PANTHER" id="PTHR36681">
    <property type="entry name" value="NUCLEAR GTPASE, GERMINAL CENTER-ASSOCIATED, TANDEM DUPLICATE 3"/>
    <property type="match status" value="1"/>
</dbReference>
<feature type="compositionally biased region" description="Acidic residues" evidence="2">
    <location>
        <begin position="482"/>
        <end position="517"/>
    </location>
</feature>
<dbReference type="Pfam" id="PF24564">
    <property type="entry name" value="DUF7605"/>
    <property type="match status" value="1"/>
</dbReference>
<organism evidence="4 5">
    <name type="scientific">Septoria linicola</name>
    <dbReference type="NCBI Taxonomy" id="215465"/>
    <lineage>
        <taxon>Eukaryota</taxon>
        <taxon>Fungi</taxon>
        <taxon>Dikarya</taxon>
        <taxon>Ascomycota</taxon>
        <taxon>Pezizomycotina</taxon>
        <taxon>Dothideomycetes</taxon>
        <taxon>Dothideomycetidae</taxon>
        <taxon>Mycosphaerellales</taxon>
        <taxon>Mycosphaerellaceae</taxon>
        <taxon>Septoria</taxon>
    </lineage>
</organism>
<evidence type="ECO:0000256" key="1">
    <source>
        <dbReference type="SAM" id="Coils"/>
    </source>
</evidence>
<feature type="coiled-coil region" evidence="1">
    <location>
        <begin position="142"/>
        <end position="169"/>
    </location>
</feature>
<proteinExistence type="predicted"/>
<evidence type="ECO:0000256" key="2">
    <source>
        <dbReference type="SAM" id="MobiDB-lite"/>
    </source>
</evidence>
<gene>
    <name evidence="4" type="ORF">Slin15195_G017820</name>
</gene>
<keyword evidence="1" id="KW-0175">Coiled coil</keyword>
<dbReference type="Proteomes" id="UP001056384">
    <property type="component" value="Chromosome 1"/>
</dbReference>
<evidence type="ECO:0000313" key="4">
    <source>
        <dbReference type="EMBL" id="USW48463.1"/>
    </source>
</evidence>
<dbReference type="EMBL" id="CP099418">
    <property type="protein sequence ID" value="USW48463.1"/>
    <property type="molecule type" value="Genomic_DNA"/>
</dbReference>
<evidence type="ECO:0000259" key="3">
    <source>
        <dbReference type="Pfam" id="PF24564"/>
    </source>
</evidence>
<evidence type="ECO:0000313" key="5">
    <source>
        <dbReference type="Proteomes" id="UP001056384"/>
    </source>
</evidence>
<feature type="domain" description="DUF7605" evidence="3">
    <location>
        <begin position="212"/>
        <end position="370"/>
    </location>
</feature>